<keyword evidence="5" id="KW-0804">Transcription</keyword>
<keyword evidence="3" id="KW-0805">Transcription regulation</keyword>
<dbReference type="PANTHER" id="PTHR12898:SF1">
    <property type="entry name" value="MEDIATOR OF RNA POLYMERASE II TRANSCRIPTION SUBUNIT 24"/>
    <property type="match status" value="1"/>
</dbReference>
<evidence type="ECO:0000313" key="9">
    <source>
        <dbReference type="Proteomes" id="UP000008743"/>
    </source>
</evidence>
<feature type="compositionally biased region" description="Acidic residues" evidence="7">
    <location>
        <begin position="1"/>
        <end position="27"/>
    </location>
</feature>
<dbReference type="EMBL" id="KE346368">
    <property type="protein sequence ID" value="KJE94972.1"/>
    <property type="molecule type" value="Genomic_DNA"/>
</dbReference>
<comment type="subcellular location">
    <subcellularLocation>
        <location evidence="1">Nucleus</location>
    </subcellularLocation>
</comment>
<dbReference type="OrthoDB" id="21216at2759"/>
<protein>
    <submittedName>
        <fullName evidence="8">Uncharacterized protein</fullName>
    </submittedName>
</protein>
<feature type="region of interest" description="Disordered" evidence="7">
    <location>
        <begin position="1"/>
        <end position="39"/>
    </location>
</feature>
<evidence type="ECO:0000256" key="6">
    <source>
        <dbReference type="ARBA" id="ARBA00023242"/>
    </source>
</evidence>
<evidence type="ECO:0000313" key="8">
    <source>
        <dbReference type="EMBL" id="KJE94972.1"/>
    </source>
</evidence>
<gene>
    <name evidence="8" type="ORF">CAOG_005507</name>
</gene>
<accession>A0A0D2VUC2</accession>
<dbReference type="GO" id="GO:0016592">
    <property type="term" value="C:mediator complex"/>
    <property type="evidence" value="ECO:0007669"/>
    <property type="project" value="InterPro"/>
</dbReference>
<dbReference type="InParanoid" id="A0A0D2VUC2"/>
<keyword evidence="6" id="KW-0539">Nucleus</keyword>
<dbReference type="AlphaFoldDB" id="A0A0D2VUC2"/>
<comment type="similarity">
    <text evidence="2">Belongs to the Mediator complex subunit 24 family.</text>
</comment>
<evidence type="ECO:0000256" key="4">
    <source>
        <dbReference type="ARBA" id="ARBA00023159"/>
    </source>
</evidence>
<sequence length="1231" mass="136166">MQLNDDDDYHDDDDDDDGHDDDDDHDDYIDHNHPDQEAGMAAIGNGRRSALPLLLPPGQDWTATPPRELLMRAWGEQWPPERWGAITAEQLKRGLANRDALASLLVRHLEFACRPSPLMLSYLRYALGSSIVSPLQLVFMISDSPLSDNRSLFHALSEVAVESLLQLRSDVITTTASQSQKSMLAAYTSLSAVLSSNGAGLPAASTGDNPTQFAKATLRLLSWLVEALQAYLFRLVGESDQRKQHILSAEEKRELQASLQRAIEQCLRILRDPVASGLLLCARLEYCDSWNQLCSVLRAIQDQCRNDKASMLGDHSASVWQSFWPSLDLVMHPTWYQLKQPPLLETLLNVSRQRLIESLSTSSSASGDNKQKSGGPVPASDDMMTSIEMPFSTYMATSLLEEGSLSAPRLPNQNICSLVYRLHGSALLHASYQEIAIEWHGVLASLGWPADTFYFEALRTGLALFSNASSSSSHTSHTRYSQKLVAFVQIPRVIAAIEQDWVDIPSELFSLDPKQPSRGYQNPLMSAFTQLATVYSFDDWFQSNLGFSALETLSHTLCGLGLLDPQEVSSKFPTLAHPPQSESAEVFLSQIRDGQNGSALSWPSTQEEIDHLFAAILSATEEAPEFATAILRTLCQQARFWPIAVTELLADLVLRVTLSLQEHNPKLLEASLPAFSSVDLSTALIAAGRFSELVSSIVRLNDSLALQNNFEWLPMFDVSLCLLANWELRYLVTTCPNLQDQPSFFAQWSRHWWDRISPPEVEDLVLERCLEAVFIEHRSDALSQALESSTFAEVTLNLAPRLLREATAAVAAGALSFEQLRKGLVVLMSAIPSCLLGPSLVLMQDARDSIGGEAKTRWRTSHFEDTSLSVAVLLEVMLIVFVGPEVHHSEHIHDDFDMAGMVHADATTLNPTLVPLRPHFATLALPLSYEFCKCRAVLRSTRSFEPLWRPVVSVCEVLPIVLPQHKSSMTTTADEVLRQMRASIASCDAVSRLFIDTLRQHHRLVGARNFLSALLKEAFAVREIAYVAPSVDVFVSSCLAVDDIQQIAQVFFGQIVVEFISAIPTRSAARALAEICFRLAAMGLRLTSRTPRAQLSDELLALLRAPLSIPVESRREALQALSAQQFTAHYTTATSPENPVLLKALSSFTAVVFDCLSGPLAFPQLFALCYLRRACQLQGLLSACVTPTARIANALRRHGETQRIVALFDLSTQTGRHECMRLLTLPPPPNT</sequence>
<dbReference type="Proteomes" id="UP000008743">
    <property type="component" value="Unassembled WGS sequence"/>
</dbReference>
<proteinExistence type="inferred from homology"/>
<feature type="region of interest" description="Disordered" evidence="7">
    <location>
        <begin position="359"/>
        <end position="382"/>
    </location>
</feature>
<reference evidence="9" key="1">
    <citation type="submission" date="2011-02" db="EMBL/GenBank/DDBJ databases">
        <title>The Genome Sequence of Capsaspora owczarzaki ATCC 30864.</title>
        <authorList>
            <person name="Russ C."/>
            <person name="Cuomo C."/>
            <person name="Burger G."/>
            <person name="Gray M.W."/>
            <person name="Holland P.W.H."/>
            <person name="King N."/>
            <person name="Lang F.B.F."/>
            <person name="Roger A.J."/>
            <person name="Ruiz-Trillo I."/>
            <person name="Young S.K."/>
            <person name="Zeng Q."/>
            <person name="Gargeya S."/>
            <person name="Alvarado L."/>
            <person name="Berlin A."/>
            <person name="Chapman S.B."/>
            <person name="Chen Z."/>
            <person name="Freedman E."/>
            <person name="Gellesch M."/>
            <person name="Goldberg J."/>
            <person name="Griggs A."/>
            <person name="Gujja S."/>
            <person name="Heilman E."/>
            <person name="Heiman D."/>
            <person name="Howarth C."/>
            <person name="Mehta T."/>
            <person name="Neiman D."/>
            <person name="Pearson M."/>
            <person name="Roberts A."/>
            <person name="Saif S."/>
            <person name="Shea T."/>
            <person name="Shenoy N."/>
            <person name="Sisk P."/>
            <person name="Stolte C."/>
            <person name="Sykes S."/>
            <person name="White J."/>
            <person name="Yandava C."/>
            <person name="Haas B."/>
            <person name="Nusbaum C."/>
            <person name="Birren B."/>
        </authorList>
    </citation>
    <scope>NUCLEOTIDE SEQUENCE</scope>
    <source>
        <strain evidence="9">ATCC 30864</strain>
    </source>
</reference>
<evidence type="ECO:0000256" key="3">
    <source>
        <dbReference type="ARBA" id="ARBA00023015"/>
    </source>
</evidence>
<evidence type="ECO:0000256" key="1">
    <source>
        <dbReference type="ARBA" id="ARBA00004123"/>
    </source>
</evidence>
<dbReference type="GO" id="GO:0003712">
    <property type="term" value="F:transcription coregulator activity"/>
    <property type="evidence" value="ECO:0007669"/>
    <property type="project" value="TreeGrafter"/>
</dbReference>
<keyword evidence="9" id="KW-1185">Reference proteome</keyword>
<keyword evidence="4" id="KW-0010">Activator</keyword>
<dbReference type="PANTHER" id="PTHR12898">
    <property type="entry name" value="MEDIATOR OF RNA POLYMERASE II TRANSCRIPTION SUBUNIT 24"/>
    <property type="match status" value="1"/>
</dbReference>
<evidence type="ECO:0000256" key="2">
    <source>
        <dbReference type="ARBA" id="ARBA00007864"/>
    </source>
</evidence>
<dbReference type="InterPro" id="IPR021429">
    <property type="entry name" value="Mediator_Med24"/>
</dbReference>
<organism evidence="8 9">
    <name type="scientific">Capsaspora owczarzaki (strain ATCC 30864)</name>
    <dbReference type="NCBI Taxonomy" id="595528"/>
    <lineage>
        <taxon>Eukaryota</taxon>
        <taxon>Filasterea</taxon>
        <taxon>Capsaspora</taxon>
    </lineage>
</organism>
<evidence type="ECO:0000256" key="5">
    <source>
        <dbReference type="ARBA" id="ARBA00023163"/>
    </source>
</evidence>
<name>A0A0D2VUC2_CAPO3</name>
<evidence type="ECO:0000256" key="7">
    <source>
        <dbReference type="SAM" id="MobiDB-lite"/>
    </source>
</evidence>
<dbReference type="GO" id="GO:0060261">
    <property type="term" value="P:positive regulation of transcription initiation by RNA polymerase II"/>
    <property type="evidence" value="ECO:0007669"/>
    <property type="project" value="TreeGrafter"/>
</dbReference>